<dbReference type="GO" id="GO:0033863">
    <property type="term" value="F:ribose 1,5-bisphosphate phosphokinase activity"/>
    <property type="evidence" value="ECO:0007669"/>
    <property type="project" value="UniProtKB-UniRule"/>
</dbReference>
<accession>A0A1Q9A8E8</accession>
<dbReference type="GO" id="GO:0005524">
    <property type="term" value="F:ATP binding"/>
    <property type="evidence" value="ECO:0007669"/>
    <property type="project" value="UniProtKB-KW"/>
</dbReference>
<comment type="similarity">
    <text evidence="6">Belongs to the ribose 1,5-bisphosphokinase family.</text>
</comment>
<evidence type="ECO:0000259" key="7">
    <source>
        <dbReference type="PROSITE" id="PS50052"/>
    </source>
</evidence>
<dbReference type="Proteomes" id="UP000185598">
    <property type="component" value="Unassembled WGS sequence"/>
</dbReference>
<evidence type="ECO:0000256" key="5">
    <source>
        <dbReference type="ARBA" id="ARBA00022840"/>
    </source>
</evidence>
<dbReference type="GO" id="GO:0019634">
    <property type="term" value="P:organic phosphonate metabolic process"/>
    <property type="evidence" value="ECO:0007669"/>
    <property type="project" value="UniProtKB-UniRule"/>
</dbReference>
<dbReference type="EMBL" id="JACIED010000005">
    <property type="protein sequence ID" value="MBB4009607.1"/>
    <property type="molecule type" value="Genomic_DNA"/>
</dbReference>
<evidence type="ECO:0000313" key="9">
    <source>
        <dbReference type="EMBL" id="OLP50870.1"/>
    </source>
</evidence>
<evidence type="ECO:0000256" key="2">
    <source>
        <dbReference type="ARBA" id="ARBA00005069"/>
    </source>
</evidence>
<dbReference type="Gene3D" id="3.40.50.300">
    <property type="entry name" value="P-loop containing nucleotide triphosphate hydrolases"/>
    <property type="match status" value="1"/>
</dbReference>
<dbReference type="EMBL" id="MKIN01000020">
    <property type="protein sequence ID" value="OLP50870.1"/>
    <property type="molecule type" value="Genomic_DNA"/>
</dbReference>
<evidence type="ECO:0000256" key="1">
    <source>
        <dbReference type="ARBA" id="ARBA00000373"/>
    </source>
</evidence>
<comment type="pathway">
    <text evidence="2 6">Metabolic intermediate biosynthesis; 5-phospho-alpha-D-ribose 1-diphosphate biosynthesis; 5-phospho-alpha-D-ribose 1-diphosphate from D-ribose 5-phosphate (route II): step 3/3.</text>
</comment>
<proteinExistence type="inferred from homology"/>
<reference evidence="8 11" key="2">
    <citation type="submission" date="2020-08" db="EMBL/GenBank/DDBJ databases">
        <title>Genomic Encyclopedia of Type Strains, Phase IV (KMG-IV): sequencing the most valuable type-strain genomes for metagenomic binning, comparative biology and taxonomic classification.</title>
        <authorList>
            <person name="Goeker M."/>
        </authorList>
    </citation>
    <scope>NUCLEOTIDE SEQUENCE [LARGE SCALE GENOMIC DNA]</scope>
    <source>
        <strain evidence="8 11">DSM 100021</strain>
    </source>
</reference>
<sequence>MAQSPAKADSLPAQGRMVVVVGPSGAGKDSLMAYARHHFAGVTTAENRAVHFVQRVITRPADAGGEDHLPATPTQFDDMRAAGRFAIDWDAHGLSYGIPEEVHSWLSDGGVVIANGSRSVLPQFREVFPQLTVVNITARPEVLADRLEARGRESREDILQRLQRGSPDISGDYPVVTIDNSGALDEAGRHFVGAIEALLKA</sequence>
<feature type="domain" description="Guanylate kinase-like" evidence="7">
    <location>
        <begin position="15"/>
        <end position="196"/>
    </location>
</feature>
<name>A0A1Q9A8E8_9HYPH</name>
<evidence type="ECO:0000313" key="8">
    <source>
        <dbReference type="EMBL" id="MBB4009607.1"/>
    </source>
</evidence>
<keyword evidence="5 6" id="KW-0067">ATP-binding</keyword>
<dbReference type="GO" id="GO:0005829">
    <property type="term" value="C:cytosol"/>
    <property type="evidence" value="ECO:0007669"/>
    <property type="project" value="TreeGrafter"/>
</dbReference>
<dbReference type="SUPFAM" id="SSF52540">
    <property type="entry name" value="P-loop containing nucleoside triphosphate hydrolases"/>
    <property type="match status" value="1"/>
</dbReference>
<feature type="binding site" evidence="6">
    <location>
        <begin position="22"/>
        <end position="29"/>
    </location>
    <ligand>
        <name>ATP</name>
        <dbReference type="ChEBI" id="CHEBI:30616"/>
    </ligand>
</feature>
<comment type="function">
    <text evidence="6">Catalyzes the phosphorylation of ribose 1,5-bisphosphate to 5-phospho-D-ribosyl alpha-1-diphosphate (PRPP).</text>
</comment>
<dbReference type="NCBIfam" id="TIGR02322">
    <property type="entry name" value="phosphon_PhnN"/>
    <property type="match status" value="1"/>
</dbReference>
<dbReference type="STRING" id="887144.BJF91_06420"/>
<dbReference type="UniPathway" id="UPA00087">
    <property type="reaction ID" value="UER00175"/>
</dbReference>
<organism evidence="9 10">
    <name type="scientific">Allorhizobium taibaishanense</name>
    <dbReference type="NCBI Taxonomy" id="887144"/>
    <lineage>
        <taxon>Bacteria</taxon>
        <taxon>Pseudomonadati</taxon>
        <taxon>Pseudomonadota</taxon>
        <taxon>Alphaproteobacteria</taxon>
        <taxon>Hyphomicrobiales</taxon>
        <taxon>Rhizobiaceae</taxon>
        <taxon>Rhizobium/Agrobacterium group</taxon>
        <taxon>Allorhizobium</taxon>
    </lineage>
</organism>
<dbReference type="HAMAP" id="MF_00836">
    <property type="entry name" value="PhnN"/>
    <property type="match status" value="1"/>
</dbReference>
<dbReference type="EC" id="2.7.4.23" evidence="6"/>
<dbReference type="InterPro" id="IPR008145">
    <property type="entry name" value="GK/Ca_channel_bsu"/>
</dbReference>
<dbReference type="RefSeq" id="WP_075613574.1">
    <property type="nucleotide sequence ID" value="NZ_JACIED010000005.1"/>
</dbReference>
<evidence type="ECO:0000256" key="4">
    <source>
        <dbReference type="ARBA" id="ARBA00022741"/>
    </source>
</evidence>
<evidence type="ECO:0000256" key="6">
    <source>
        <dbReference type="HAMAP-Rule" id="MF_00836"/>
    </source>
</evidence>
<reference evidence="9 10" key="1">
    <citation type="submission" date="2016-09" db="EMBL/GenBank/DDBJ databases">
        <title>Rhizobium oryziradicis sp. nov., isolated from the root of rice.</title>
        <authorList>
            <person name="Zhao J."/>
            <person name="Zhang X."/>
        </authorList>
    </citation>
    <scope>NUCLEOTIDE SEQUENCE [LARGE SCALE GENOMIC DNA]</scope>
    <source>
        <strain evidence="9 10">14971</strain>
    </source>
</reference>
<evidence type="ECO:0000313" key="11">
    <source>
        <dbReference type="Proteomes" id="UP000544107"/>
    </source>
</evidence>
<keyword evidence="4 6" id="KW-0547">Nucleotide-binding</keyword>
<keyword evidence="9" id="KW-0418">Kinase</keyword>
<gene>
    <name evidence="6" type="primary">phnN</name>
    <name evidence="9" type="ORF">BJF91_06420</name>
    <name evidence="8" type="ORF">GGQ71_003895</name>
</gene>
<keyword evidence="10" id="KW-1185">Reference proteome</keyword>
<dbReference type="PANTHER" id="PTHR23117:SF8">
    <property type="entry name" value="RIBOSE 1,5-BISPHOSPHATE PHOSPHOKINASE PHNN"/>
    <property type="match status" value="1"/>
</dbReference>
<dbReference type="SMART" id="SM00072">
    <property type="entry name" value="GuKc"/>
    <property type="match status" value="1"/>
</dbReference>
<evidence type="ECO:0000313" key="10">
    <source>
        <dbReference type="Proteomes" id="UP000185598"/>
    </source>
</evidence>
<dbReference type="PANTHER" id="PTHR23117">
    <property type="entry name" value="GUANYLATE KINASE-RELATED"/>
    <property type="match status" value="1"/>
</dbReference>
<dbReference type="AlphaFoldDB" id="A0A1Q9A8E8"/>
<dbReference type="GO" id="GO:0006015">
    <property type="term" value="P:5-phosphoribose 1-diphosphate biosynthetic process"/>
    <property type="evidence" value="ECO:0007669"/>
    <property type="project" value="UniProtKB-UniRule"/>
</dbReference>
<dbReference type="InterPro" id="IPR012699">
    <property type="entry name" value="PhnN"/>
</dbReference>
<dbReference type="PROSITE" id="PS50052">
    <property type="entry name" value="GUANYLATE_KINASE_2"/>
    <property type="match status" value="1"/>
</dbReference>
<protein>
    <recommendedName>
        <fullName evidence="6">Ribose 1,5-bisphosphate phosphokinase PhnN</fullName>
        <ecNumber evidence="6">2.7.4.23</ecNumber>
    </recommendedName>
    <alternativeName>
        <fullName evidence="6">Ribose 1,5-bisphosphokinase</fullName>
    </alternativeName>
</protein>
<comment type="catalytic activity">
    <reaction evidence="1 6">
        <text>alpha-D-ribose 1,5-bisphosphate + ATP = 5-phospho-alpha-D-ribose 1-diphosphate + ADP</text>
        <dbReference type="Rhea" id="RHEA:20109"/>
        <dbReference type="ChEBI" id="CHEBI:30616"/>
        <dbReference type="ChEBI" id="CHEBI:58017"/>
        <dbReference type="ChEBI" id="CHEBI:68688"/>
        <dbReference type="ChEBI" id="CHEBI:456216"/>
        <dbReference type="EC" id="2.7.4.23"/>
    </reaction>
</comment>
<dbReference type="InterPro" id="IPR008144">
    <property type="entry name" value="Guanylate_kin-like_dom"/>
</dbReference>
<dbReference type="InterPro" id="IPR027417">
    <property type="entry name" value="P-loop_NTPase"/>
</dbReference>
<dbReference type="Proteomes" id="UP000544107">
    <property type="component" value="Unassembled WGS sequence"/>
</dbReference>
<comment type="caution">
    <text evidence="9">The sequence shown here is derived from an EMBL/GenBank/DDBJ whole genome shotgun (WGS) entry which is preliminary data.</text>
</comment>
<evidence type="ECO:0000256" key="3">
    <source>
        <dbReference type="ARBA" id="ARBA00022679"/>
    </source>
</evidence>
<keyword evidence="3 6" id="KW-0808">Transferase</keyword>